<organism evidence="1 2">
    <name type="scientific">Fusarium venenatum</name>
    <dbReference type="NCBI Taxonomy" id="56646"/>
    <lineage>
        <taxon>Eukaryota</taxon>
        <taxon>Fungi</taxon>
        <taxon>Dikarya</taxon>
        <taxon>Ascomycota</taxon>
        <taxon>Pezizomycotina</taxon>
        <taxon>Sordariomycetes</taxon>
        <taxon>Hypocreomycetidae</taxon>
        <taxon>Hypocreales</taxon>
        <taxon>Nectriaceae</taxon>
        <taxon>Fusarium</taxon>
    </lineage>
</organism>
<evidence type="ECO:0000313" key="2">
    <source>
        <dbReference type="Proteomes" id="UP000245910"/>
    </source>
</evidence>
<reference evidence="2" key="1">
    <citation type="submission" date="2014-10" db="EMBL/GenBank/DDBJ databases">
        <authorList>
            <person name="King R."/>
        </authorList>
    </citation>
    <scope>NUCLEOTIDE SEQUENCE [LARGE SCALE GENOMIC DNA]</scope>
    <source>
        <strain evidence="2">A3/5</strain>
    </source>
</reference>
<sequence length="92" mass="10242">MKHGKVEQEQDNGALLSLAVWQLYVQQSSVMEPRGNADMVENMTSHNLLGALLNTPANAPYRQPVQFAGQPRRLQPRLWICLDGLVLFVAAV</sequence>
<keyword evidence="2" id="KW-1185">Reference proteome</keyword>
<dbReference type="Proteomes" id="UP000245910">
    <property type="component" value="Chromosome III"/>
</dbReference>
<protein>
    <submittedName>
        <fullName evidence="1">Uncharacterized protein</fullName>
    </submittedName>
</protein>
<name>A0A2L2TI48_9HYPO</name>
<evidence type="ECO:0000313" key="1">
    <source>
        <dbReference type="EMBL" id="CEI69768.1"/>
    </source>
</evidence>
<dbReference type="AlphaFoldDB" id="A0A2L2TI48"/>
<proteinExistence type="predicted"/>
<dbReference type="EMBL" id="LN649231">
    <property type="protein sequence ID" value="CEI69768.1"/>
    <property type="molecule type" value="Genomic_DNA"/>
</dbReference>
<accession>A0A2L2TI48</accession>